<dbReference type="OrthoDB" id="2951834at2759"/>
<accession>A0A0D1YSY6</accession>
<protein>
    <recommendedName>
        <fullName evidence="3">F-box domain-containing protein</fullName>
    </recommendedName>
</protein>
<dbReference type="HOGENOM" id="CLU_075891_1_1_1"/>
<name>A0A0D1YSY6_9PEZI</name>
<sequence length="226" mass="25779">MSEESGSSETVVGAPVEERKNVCLLLQLPVELRLQIYQYLLTSSEAQLATLRPLTTRKHLSSYLIPALNIHPNILRTCRLIHEEAGPILYKSNTFCAHPTQLTECPFLVSSDRVVHYSRFKSKIRKWYISLRLDIDSRLKASEVEAAFTGVDSLEIEVWQAMFASADLRVLKLFEGVRDVSTVKIHGSVSRRYSDWLARCMTSCPGAHIEPYVDEKDWDAWTHGNR</sequence>
<dbReference type="PANTHER" id="PTHR42085:SF4">
    <property type="entry name" value="F-BOX DOMAIN-CONTAINING PROTEIN"/>
    <property type="match status" value="1"/>
</dbReference>
<evidence type="ECO:0000313" key="2">
    <source>
        <dbReference type="Proteomes" id="UP000053259"/>
    </source>
</evidence>
<dbReference type="RefSeq" id="XP_016213626.1">
    <property type="nucleotide sequence ID" value="XM_016358525.1"/>
</dbReference>
<organism evidence="1 2">
    <name type="scientific">Verruconis gallopava</name>
    <dbReference type="NCBI Taxonomy" id="253628"/>
    <lineage>
        <taxon>Eukaryota</taxon>
        <taxon>Fungi</taxon>
        <taxon>Dikarya</taxon>
        <taxon>Ascomycota</taxon>
        <taxon>Pezizomycotina</taxon>
        <taxon>Dothideomycetes</taxon>
        <taxon>Pleosporomycetidae</taxon>
        <taxon>Venturiales</taxon>
        <taxon>Sympoventuriaceae</taxon>
        <taxon>Verruconis</taxon>
    </lineage>
</organism>
<proteinExistence type="predicted"/>
<evidence type="ECO:0008006" key="3">
    <source>
        <dbReference type="Google" id="ProtNLM"/>
    </source>
</evidence>
<dbReference type="InterPro" id="IPR038883">
    <property type="entry name" value="AN11006-like"/>
</dbReference>
<dbReference type="InParanoid" id="A0A0D1YSY6"/>
<keyword evidence="2" id="KW-1185">Reference proteome</keyword>
<dbReference type="AlphaFoldDB" id="A0A0D1YSY6"/>
<reference evidence="1 2" key="1">
    <citation type="submission" date="2015-01" db="EMBL/GenBank/DDBJ databases">
        <title>The Genome Sequence of Ochroconis gallopava CBS43764.</title>
        <authorList>
            <consortium name="The Broad Institute Genomics Platform"/>
            <person name="Cuomo C."/>
            <person name="de Hoog S."/>
            <person name="Gorbushina A."/>
            <person name="Stielow B."/>
            <person name="Teixiera M."/>
            <person name="Abouelleil A."/>
            <person name="Chapman S.B."/>
            <person name="Priest M."/>
            <person name="Young S.K."/>
            <person name="Wortman J."/>
            <person name="Nusbaum C."/>
            <person name="Birren B."/>
        </authorList>
    </citation>
    <scope>NUCLEOTIDE SEQUENCE [LARGE SCALE GENOMIC DNA]</scope>
    <source>
        <strain evidence="1 2">CBS 43764</strain>
    </source>
</reference>
<dbReference type="Proteomes" id="UP000053259">
    <property type="component" value="Unassembled WGS sequence"/>
</dbReference>
<dbReference type="GeneID" id="27313035"/>
<evidence type="ECO:0000313" key="1">
    <source>
        <dbReference type="EMBL" id="KIW03757.1"/>
    </source>
</evidence>
<gene>
    <name evidence="1" type="ORF">PV09_05062</name>
</gene>
<dbReference type="EMBL" id="KN847543">
    <property type="protein sequence ID" value="KIW03757.1"/>
    <property type="molecule type" value="Genomic_DNA"/>
</dbReference>
<dbReference type="VEuPathDB" id="FungiDB:PV09_05062"/>
<dbReference type="PANTHER" id="PTHR42085">
    <property type="entry name" value="F-BOX DOMAIN-CONTAINING PROTEIN"/>
    <property type="match status" value="1"/>
</dbReference>